<evidence type="ECO:0000313" key="1">
    <source>
        <dbReference type="EMBL" id="CAG6740057.1"/>
    </source>
</evidence>
<dbReference type="EMBL" id="HBUF01416962">
    <property type="protein sequence ID" value="CAG6740058.1"/>
    <property type="molecule type" value="Transcribed_RNA"/>
</dbReference>
<sequence length="139" mass="16319">MFLIGIHLCFQIFQLLSSMYQWCIQSYGVLILLNIVIEDFKPKVISMLLTNQRYVCTQDFILTSQMYHSHRNDTDHCSRTDNERNKTVVDLKHVDQFISPRLGFVHEWDSCIVRVTSLWVFGSVDIASNIKFIFCYGND</sequence>
<dbReference type="EMBL" id="HBUF01416961">
    <property type="protein sequence ID" value="CAG6740057.1"/>
    <property type="molecule type" value="Transcribed_RNA"/>
</dbReference>
<organism evidence="1">
    <name type="scientific">Cacopsylla melanoneura</name>
    <dbReference type="NCBI Taxonomy" id="428564"/>
    <lineage>
        <taxon>Eukaryota</taxon>
        <taxon>Metazoa</taxon>
        <taxon>Ecdysozoa</taxon>
        <taxon>Arthropoda</taxon>
        <taxon>Hexapoda</taxon>
        <taxon>Insecta</taxon>
        <taxon>Pterygota</taxon>
        <taxon>Neoptera</taxon>
        <taxon>Paraneoptera</taxon>
        <taxon>Hemiptera</taxon>
        <taxon>Sternorrhyncha</taxon>
        <taxon>Psylloidea</taxon>
        <taxon>Psyllidae</taxon>
        <taxon>Psyllinae</taxon>
        <taxon>Cacopsylla</taxon>
    </lineage>
</organism>
<protein>
    <submittedName>
        <fullName evidence="1">Uncharacterized protein</fullName>
    </submittedName>
</protein>
<reference evidence="1" key="1">
    <citation type="submission" date="2021-05" db="EMBL/GenBank/DDBJ databases">
        <authorList>
            <person name="Alioto T."/>
            <person name="Alioto T."/>
            <person name="Gomez Garrido J."/>
        </authorList>
    </citation>
    <scope>NUCLEOTIDE SEQUENCE</scope>
</reference>
<name>A0A8D8Z3F6_9HEMI</name>
<accession>A0A8D8Z3F6</accession>
<dbReference type="EMBL" id="HBUF01416960">
    <property type="protein sequence ID" value="CAG6740056.1"/>
    <property type="molecule type" value="Transcribed_RNA"/>
</dbReference>
<dbReference type="AlphaFoldDB" id="A0A8D8Z3F6"/>
<proteinExistence type="predicted"/>